<dbReference type="EMBL" id="QTJV01000019">
    <property type="protein sequence ID" value="RFM30755.1"/>
    <property type="molecule type" value="Genomic_DNA"/>
</dbReference>
<dbReference type="RefSeq" id="WP_116857515.1">
    <property type="nucleotide sequence ID" value="NZ_QTJV01000019.1"/>
</dbReference>
<dbReference type="OrthoDB" id="9802752at2"/>
<protein>
    <submittedName>
        <fullName evidence="1">Cell filamentation protein Fic</fullName>
    </submittedName>
</protein>
<dbReference type="InterPro" id="IPR011204">
    <property type="entry name" value="Virulence_RhuM-like"/>
</dbReference>
<dbReference type="Pfam" id="PF13310">
    <property type="entry name" value="Virulence_RhuM"/>
    <property type="match status" value="1"/>
</dbReference>
<dbReference type="PANTHER" id="PTHR35810">
    <property type="entry name" value="CYTOPLASMIC PROTEIN-RELATED"/>
    <property type="match status" value="1"/>
</dbReference>
<dbReference type="Proteomes" id="UP000261174">
    <property type="component" value="Unassembled WGS sequence"/>
</dbReference>
<accession>A0A3E1NS49</accession>
<name>A0A3E1NS49_9BACT</name>
<reference evidence="1 2" key="1">
    <citation type="submission" date="2018-08" db="EMBL/GenBank/DDBJ databases">
        <title>Chitinophaga sp. K20C18050901, a novel bacterium isolated from forest soil.</title>
        <authorList>
            <person name="Wang C."/>
        </authorList>
    </citation>
    <scope>NUCLEOTIDE SEQUENCE [LARGE SCALE GENOMIC DNA]</scope>
    <source>
        <strain evidence="1 2">K20C18050901</strain>
    </source>
</reference>
<proteinExistence type="predicted"/>
<sequence>MEENSQVSDIIFYTSPKGHIKVEVVYNNDTFWLTQKRIGELFSVETQTINYHLKEIYRSRELEEEATIRKIRIVQKEGLRDIKRELEFYNLDVIIAIGYRVNSFEATQFRIWATKILKEFIIKGFVLDDERLKQGQRFNKDYFEELLERIREIRASERRFYLKITDIYEQCSIDYNKDAIITKEFFKTVQNKLHYAISGKTAAQIIADRADANKPNMGLQTFKNSPTGKILKSDIGIAKNYLIEKEIKELERIVSMYLDYAENQAARQLPMKMADWVNKLDAFLQFNEYQVLTDAGKISHAIAMKLAETEYEKFRIWQDKAFKSDFEKEIKDLLK</sequence>
<evidence type="ECO:0000313" key="1">
    <source>
        <dbReference type="EMBL" id="RFM30755.1"/>
    </source>
</evidence>
<dbReference type="PIRSF" id="PIRSF015268">
    <property type="entry name" value="Virulence_RhuM"/>
    <property type="match status" value="1"/>
</dbReference>
<gene>
    <name evidence="1" type="ORF">DXN04_32085</name>
</gene>
<dbReference type="PANTHER" id="PTHR35810:SF1">
    <property type="entry name" value="CYTOPLASMIC PROTEIN"/>
    <property type="match status" value="1"/>
</dbReference>
<keyword evidence="2" id="KW-1185">Reference proteome</keyword>
<organism evidence="1 2">
    <name type="scientific">Chitinophaga silvisoli</name>
    <dbReference type="NCBI Taxonomy" id="2291814"/>
    <lineage>
        <taxon>Bacteria</taxon>
        <taxon>Pseudomonadati</taxon>
        <taxon>Bacteroidota</taxon>
        <taxon>Chitinophagia</taxon>
        <taxon>Chitinophagales</taxon>
        <taxon>Chitinophagaceae</taxon>
        <taxon>Chitinophaga</taxon>
    </lineage>
</organism>
<evidence type="ECO:0000313" key="2">
    <source>
        <dbReference type="Proteomes" id="UP000261174"/>
    </source>
</evidence>
<dbReference type="AlphaFoldDB" id="A0A3E1NS49"/>
<comment type="caution">
    <text evidence="1">The sequence shown here is derived from an EMBL/GenBank/DDBJ whole genome shotgun (WGS) entry which is preliminary data.</text>
</comment>